<keyword evidence="9" id="KW-0472">Membrane</keyword>
<evidence type="ECO:0000256" key="8">
    <source>
        <dbReference type="ARBA" id="ARBA00023284"/>
    </source>
</evidence>
<dbReference type="Pfam" id="PF07992">
    <property type="entry name" value="Pyr_redox_2"/>
    <property type="match status" value="1"/>
</dbReference>
<sequence>MNFKKLLLLIVLALLVSAFFIFDLAQFFSLEYFKTQQAAIAELQGENPLQIAIGFFLLYIMVTALSLPGAAIMTIAAGAIFGLLWGLVIASFASTIGATLAFLASRFLLRDAVQARFGNKLKAINQGIEKEGAFYLFTLRLVPLFPFFIINLLMGLTPLKARSFYWVSQLGMLAGTVVYVNAGTQLAQLDSASGILSPALIGSLLLLGLFPWIAKGLINRIKANRVYAGYNKPKQFDRNLIAIGAGAGGLVSTYIAAATKAKSSLIEKHKMGGDCLNTGCVPSKALIRSAKYVNQISRANEFGIESASANFDFAQIMERVQNVIKQVEPHDSVERYTGLGVDVIQGEAKITSPWTVEVNGTILTTRNIVIATGARPFVPDLPGMQQIDYLTSDNVWQLRVLPKRLLVMGGGPIGCELAQSFARLGSEVTIIQRGTRLMPREDDDVSTLVAERFIKEGLDVRTAHTATGFKVEGEHQILICEHEGAEVEIEFDQLLLALGRKANTHGFGLEALGIETRENGTIEVNEYLQTRFPNIYAVGDVTGPFQFTHTAAHQAWYAAVNALFGKFKKFKVDYSVIPWATFTEPEVARVGLNEQEAKAQHIEYELTRFGIDDLDRAIADGEAHGFVKVLTVPGKDKILGVTIVGEHAGDLIAEYVMAMKHGLGLNKILGTIHI</sequence>
<dbReference type="Pfam" id="PF02852">
    <property type="entry name" value="Pyr_redox_dim"/>
    <property type="match status" value="1"/>
</dbReference>
<dbReference type="PRINTS" id="PR00368">
    <property type="entry name" value="FADPNR"/>
</dbReference>
<evidence type="ECO:0000256" key="2">
    <source>
        <dbReference type="ARBA" id="ARBA00007532"/>
    </source>
</evidence>
<dbReference type="Gene3D" id="3.50.50.60">
    <property type="entry name" value="FAD/NAD(P)-binding domain"/>
    <property type="match status" value="2"/>
</dbReference>
<dbReference type="SUPFAM" id="SSF55424">
    <property type="entry name" value="FAD/NAD-linked reductases, dimerisation (C-terminal) domain"/>
    <property type="match status" value="1"/>
</dbReference>
<keyword evidence="9" id="KW-0812">Transmembrane</keyword>
<feature type="transmembrane region" description="Helical" evidence="9">
    <location>
        <begin position="163"/>
        <end position="182"/>
    </location>
</feature>
<dbReference type="EC" id="1.16.1.1" evidence="13"/>
<dbReference type="PANTHER" id="PTHR43014">
    <property type="entry name" value="MERCURIC REDUCTASE"/>
    <property type="match status" value="1"/>
</dbReference>
<dbReference type="AlphaFoldDB" id="A0A3B0YXW6"/>
<evidence type="ECO:0000259" key="11">
    <source>
        <dbReference type="Pfam" id="PF07992"/>
    </source>
</evidence>
<dbReference type="SUPFAM" id="SSF51905">
    <property type="entry name" value="FAD/NAD(P)-binding domain"/>
    <property type="match status" value="1"/>
</dbReference>
<dbReference type="InterPro" id="IPR023753">
    <property type="entry name" value="FAD/NAD-binding_dom"/>
</dbReference>
<evidence type="ECO:0000256" key="3">
    <source>
        <dbReference type="ARBA" id="ARBA00022630"/>
    </source>
</evidence>
<feature type="transmembrane region" description="Helical" evidence="9">
    <location>
        <begin position="79"/>
        <end position="104"/>
    </location>
</feature>
<proteinExistence type="inferred from homology"/>
<keyword evidence="4" id="KW-0274">FAD</keyword>
<dbReference type="GO" id="GO:0050660">
    <property type="term" value="F:flavin adenine dinucleotide binding"/>
    <property type="evidence" value="ECO:0007669"/>
    <property type="project" value="TreeGrafter"/>
</dbReference>
<keyword evidence="8" id="KW-0676">Redox-active center</keyword>
<dbReference type="Pfam" id="PF09335">
    <property type="entry name" value="VTT_dom"/>
    <property type="match status" value="1"/>
</dbReference>
<comment type="cofactor">
    <cofactor evidence="1">
        <name>FAD</name>
        <dbReference type="ChEBI" id="CHEBI:57692"/>
    </cofactor>
</comment>
<reference evidence="13" key="1">
    <citation type="submission" date="2018-06" db="EMBL/GenBank/DDBJ databases">
        <authorList>
            <person name="Zhirakovskaya E."/>
        </authorList>
    </citation>
    <scope>NUCLEOTIDE SEQUENCE</scope>
</reference>
<name>A0A3B0YXW6_9ZZZZ</name>
<dbReference type="PRINTS" id="PR00411">
    <property type="entry name" value="PNDRDTASEI"/>
</dbReference>
<organism evidence="13">
    <name type="scientific">hydrothermal vent metagenome</name>
    <dbReference type="NCBI Taxonomy" id="652676"/>
    <lineage>
        <taxon>unclassified sequences</taxon>
        <taxon>metagenomes</taxon>
        <taxon>ecological metagenomes</taxon>
    </lineage>
</organism>
<evidence type="ECO:0000256" key="6">
    <source>
        <dbReference type="ARBA" id="ARBA00023002"/>
    </source>
</evidence>
<keyword evidence="7" id="KW-1015">Disulfide bond</keyword>
<evidence type="ECO:0000259" key="12">
    <source>
        <dbReference type="Pfam" id="PF09335"/>
    </source>
</evidence>
<dbReference type="PANTHER" id="PTHR43014:SF2">
    <property type="entry name" value="MERCURIC REDUCTASE"/>
    <property type="match status" value="1"/>
</dbReference>
<feature type="transmembrane region" description="Helical" evidence="9">
    <location>
        <begin position="134"/>
        <end position="156"/>
    </location>
</feature>
<gene>
    <name evidence="13" type="ORF">MNBD_GAMMA18-1135</name>
</gene>
<keyword evidence="5" id="KW-0521">NADP</keyword>
<accession>A0A3B0YXW6</accession>
<keyword evidence="3" id="KW-0285">Flavoprotein</keyword>
<dbReference type="GO" id="GO:0016152">
    <property type="term" value="F:mercury (II) reductase (NADP+) activity"/>
    <property type="evidence" value="ECO:0007669"/>
    <property type="project" value="UniProtKB-EC"/>
</dbReference>
<protein>
    <submittedName>
        <fullName evidence="13">COG0398: uncharacterized membrane protein / Mercuric ion reductase</fullName>
        <ecNumber evidence="13">1.16.1.1</ecNumber>
    </submittedName>
</protein>
<dbReference type="InterPro" id="IPR032816">
    <property type="entry name" value="VTT_dom"/>
</dbReference>
<dbReference type="InterPro" id="IPR004099">
    <property type="entry name" value="Pyr_nucl-diS_OxRdtase_dimer"/>
</dbReference>
<dbReference type="GO" id="GO:0003955">
    <property type="term" value="F:NAD(P)H dehydrogenase (quinone) activity"/>
    <property type="evidence" value="ECO:0007669"/>
    <property type="project" value="TreeGrafter"/>
</dbReference>
<feature type="transmembrane region" description="Helical" evidence="9">
    <location>
        <begin position="239"/>
        <end position="257"/>
    </location>
</feature>
<evidence type="ECO:0000256" key="5">
    <source>
        <dbReference type="ARBA" id="ARBA00022857"/>
    </source>
</evidence>
<keyword evidence="6 13" id="KW-0560">Oxidoreductase</keyword>
<dbReference type="Gene3D" id="3.30.390.30">
    <property type="match status" value="1"/>
</dbReference>
<feature type="domain" description="Pyridine nucleotide-disulphide oxidoreductase dimerisation" evidence="10">
    <location>
        <begin position="577"/>
        <end position="674"/>
    </location>
</feature>
<feature type="transmembrane region" description="Helical" evidence="9">
    <location>
        <begin position="49"/>
        <end position="67"/>
    </location>
</feature>
<keyword evidence="9" id="KW-1133">Transmembrane helix</keyword>
<feature type="domain" description="FAD/NAD(P)-binding" evidence="11">
    <location>
        <begin position="240"/>
        <end position="555"/>
    </location>
</feature>
<feature type="transmembrane region" description="Helical" evidence="9">
    <location>
        <begin position="194"/>
        <end position="218"/>
    </location>
</feature>
<dbReference type="FunFam" id="3.30.390.30:FF:000001">
    <property type="entry name" value="Dihydrolipoyl dehydrogenase"/>
    <property type="match status" value="1"/>
</dbReference>
<dbReference type="InterPro" id="IPR012999">
    <property type="entry name" value="Pyr_OxRdtase_I_AS"/>
</dbReference>
<dbReference type="InterPro" id="IPR036188">
    <property type="entry name" value="FAD/NAD-bd_sf"/>
</dbReference>
<dbReference type="EMBL" id="UOFP01000114">
    <property type="protein sequence ID" value="VAW85898.1"/>
    <property type="molecule type" value="Genomic_DNA"/>
</dbReference>
<feature type="domain" description="VTT" evidence="12">
    <location>
        <begin position="71"/>
        <end position="184"/>
    </location>
</feature>
<feature type="non-terminal residue" evidence="13">
    <location>
        <position position="674"/>
    </location>
</feature>
<evidence type="ECO:0000259" key="10">
    <source>
        <dbReference type="Pfam" id="PF02852"/>
    </source>
</evidence>
<comment type="similarity">
    <text evidence="2">Belongs to the class-I pyridine nucleotide-disulfide oxidoreductase family.</text>
</comment>
<dbReference type="GO" id="GO:0016668">
    <property type="term" value="F:oxidoreductase activity, acting on a sulfur group of donors, NAD(P) as acceptor"/>
    <property type="evidence" value="ECO:0007669"/>
    <property type="project" value="InterPro"/>
</dbReference>
<evidence type="ECO:0000256" key="7">
    <source>
        <dbReference type="ARBA" id="ARBA00023157"/>
    </source>
</evidence>
<evidence type="ECO:0000313" key="13">
    <source>
        <dbReference type="EMBL" id="VAW85898.1"/>
    </source>
</evidence>
<evidence type="ECO:0000256" key="4">
    <source>
        <dbReference type="ARBA" id="ARBA00022827"/>
    </source>
</evidence>
<evidence type="ECO:0000256" key="9">
    <source>
        <dbReference type="SAM" id="Phobius"/>
    </source>
</evidence>
<dbReference type="InterPro" id="IPR016156">
    <property type="entry name" value="FAD/NAD-linked_Rdtase_dimer_sf"/>
</dbReference>
<dbReference type="PROSITE" id="PS00076">
    <property type="entry name" value="PYRIDINE_REDOX_1"/>
    <property type="match status" value="1"/>
</dbReference>
<evidence type="ECO:0000256" key="1">
    <source>
        <dbReference type="ARBA" id="ARBA00001974"/>
    </source>
</evidence>